<gene>
    <name evidence="1" type="ORF">FILTAD_00898</name>
</gene>
<dbReference type="EMBL" id="UXAV01000026">
    <property type="protein sequence ID" value="VDC23615.1"/>
    <property type="molecule type" value="Genomic_DNA"/>
</dbReference>
<proteinExistence type="predicted"/>
<name>A0A3P5WPU6_9BACL</name>
<evidence type="ECO:0000313" key="2">
    <source>
        <dbReference type="Proteomes" id="UP000270468"/>
    </source>
</evidence>
<dbReference type="RefSeq" id="WP_238988145.1">
    <property type="nucleotide sequence ID" value="NZ_CBCRXF010000024.1"/>
</dbReference>
<dbReference type="InterPro" id="IPR005368">
    <property type="entry name" value="UPF0175"/>
</dbReference>
<dbReference type="AlphaFoldDB" id="A0A3P5WPU6"/>
<reference evidence="1 2" key="1">
    <citation type="submission" date="2018-11" db="EMBL/GenBank/DDBJ databases">
        <authorList>
            <person name="Criscuolo A."/>
        </authorList>
    </citation>
    <scope>NUCLEOTIDE SEQUENCE [LARGE SCALE GENOMIC DNA]</scope>
    <source>
        <strain evidence="1">ATB-66</strain>
    </source>
</reference>
<dbReference type="Proteomes" id="UP000270468">
    <property type="component" value="Unassembled WGS sequence"/>
</dbReference>
<evidence type="ECO:0000313" key="1">
    <source>
        <dbReference type="EMBL" id="VDC23615.1"/>
    </source>
</evidence>
<keyword evidence="2" id="KW-1185">Reference proteome</keyword>
<organism evidence="1 2">
    <name type="scientific">Filibacter tadaridae</name>
    <dbReference type="NCBI Taxonomy" id="2483811"/>
    <lineage>
        <taxon>Bacteria</taxon>
        <taxon>Bacillati</taxon>
        <taxon>Bacillota</taxon>
        <taxon>Bacilli</taxon>
        <taxon>Bacillales</taxon>
        <taxon>Caryophanaceae</taxon>
        <taxon>Filibacter</taxon>
    </lineage>
</organism>
<sequence>MNLPTEFLPLINSLDGINIDGKVKVSLAIGLFVEKQVTLAKAGELSGKTIGKFIDLLRLKKISWMEYTEEHLHDDERAIREIMGDSSNGEK</sequence>
<protein>
    <submittedName>
        <fullName evidence="1">Uncharacterized protein</fullName>
    </submittedName>
</protein>
<accession>A0A3P5WPU6</accession>
<dbReference type="Pfam" id="PF03683">
    <property type="entry name" value="UPF0175"/>
    <property type="match status" value="1"/>
</dbReference>